<dbReference type="KEGG" id="phu:Phum_PHUM481880"/>
<reference evidence="4" key="3">
    <citation type="submission" date="2021-02" db="UniProtKB">
        <authorList>
            <consortium name="EnsemblMetazoa"/>
        </authorList>
    </citation>
    <scope>IDENTIFICATION</scope>
    <source>
        <strain evidence="4">USDA</strain>
    </source>
</reference>
<evidence type="ECO:0000313" key="4">
    <source>
        <dbReference type="EnsemblMetazoa" id="PHUM481880-PA"/>
    </source>
</evidence>
<dbReference type="Pfam" id="PF20146">
    <property type="entry name" value="NRF"/>
    <property type="match status" value="1"/>
</dbReference>
<dbReference type="PANTHER" id="PTHR11161">
    <property type="entry name" value="O-ACYLTRANSFERASE"/>
    <property type="match status" value="1"/>
</dbReference>
<feature type="transmembrane region" description="Helical" evidence="1">
    <location>
        <begin position="312"/>
        <end position="331"/>
    </location>
</feature>
<dbReference type="CTD" id="8231407"/>
<dbReference type="eggNOG" id="KOG3700">
    <property type="taxonomic scope" value="Eukaryota"/>
</dbReference>
<dbReference type="Proteomes" id="UP000009046">
    <property type="component" value="Unassembled WGS sequence"/>
</dbReference>
<feature type="transmembrane region" description="Helical" evidence="1">
    <location>
        <begin position="566"/>
        <end position="584"/>
    </location>
</feature>
<feature type="transmembrane region" description="Helical" evidence="1">
    <location>
        <begin position="394"/>
        <end position="414"/>
    </location>
</feature>
<dbReference type="EMBL" id="AAZO01005838">
    <property type="status" value="NOT_ANNOTATED_CDS"/>
    <property type="molecule type" value="Genomic_DNA"/>
</dbReference>
<feature type="transmembrane region" description="Helical" evidence="1">
    <location>
        <begin position="678"/>
        <end position="699"/>
    </location>
</feature>
<dbReference type="EMBL" id="DS235819">
    <property type="protein sequence ID" value="EEB17717.1"/>
    <property type="molecule type" value="Genomic_DNA"/>
</dbReference>
<proteinExistence type="predicted"/>
<evidence type="ECO:0000259" key="2">
    <source>
        <dbReference type="SMART" id="SM00703"/>
    </source>
</evidence>
<dbReference type="HOGENOM" id="CLU_007874_2_2_1"/>
<dbReference type="SMART" id="SM00703">
    <property type="entry name" value="NRF"/>
    <property type="match status" value="1"/>
</dbReference>
<evidence type="ECO:0000313" key="3">
    <source>
        <dbReference type="EMBL" id="EEB17717.1"/>
    </source>
</evidence>
<keyword evidence="5" id="KW-1185">Reference proteome</keyword>
<feature type="domain" description="Nose resistant-to-fluoxetine protein N-terminal" evidence="2">
    <location>
        <begin position="115"/>
        <end position="239"/>
    </location>
</feature>
<evidence type="ECO:0000256" key="1">
    <source>
        <dbReference type="SAM" id="Phobius"/>
    </source>
</evidence>
<feature type="transmembrane region" description="Helical" evidence="1">
    <location>
        <begin position="487"/>
        <end position="506"/>
    </location>
</feature>
<reference evidence="3" key="2">
    <citation type="submission" date="2007-04" db="EMBL/GenBank/DDBJ databases">
        <title>The genome of the human body louse.</title>
        <authorList>
            <consortium name="The Human Body Louse Genome Consortium"/>
            <person name="Kirkness E."/>
            <person name="Walenz B."/>
            <person name="Hass B."/>
            <person name="Bruggner R."/>
            <person name="Strausberg R."/>
        </authorList>
    </citation>
    <scope>NUCLEOTIDE SEQUENCE</scope>
    <source>
        <strain evidence="3">USDA</strain>
    </source>
</reference>
<sequence>MMMMVMIMMMMMVMIMMMMMMVIKESKYKKKDKTGKLFFFFFFFFFKSARRDDELFICRISISYRAGFDSDSIVHLLPTKMFVSAVAFISLLLVNFLNADVVIDNKFSIGDDVIVTQCQKDVDRIIQGLRNNEIWAIKIVDASSKFPSGILKGHVTDFGNYDECFDVPTNETTVVPTQHCFVNFKQSDEQNSLLLLLPSIKLSYCLPKSCSPKQIENFIRKLLSETNLNVTVGDDDCTTIEKPSMETRDYVGISIWGIFICLALLSTAYDVFAKTRSKIPNPVLTSFSLYTNFNKLLSTETRPDTMTPLHGLRFLSICWVILGHRFYFTLFSSPINFNDFIKEVDEIYTQIIIQGVLSVDTFFLLSGLLNCYHLLKILDKTKKFSIVTYYLHRYLRLTPVLGAVVLMYTTWYVLIGSGPLWLQTTSQWKKLCVDYWWPTLLYINNYYNPTSQCAGQSWYLAVDMQLYWLSPLVILPLWKWPKLGKCFSWFLLTLSVVSVFAISYIYEFRASFHAGLGDFDEYIRSTKMIYVPTHTRATPYIIGILLGNYLYFLSKTNRSMILDKKWVITNWFASTLICLSILFGNYQFTRPVTDHPYNRLESSIYISLHRLGWGLSISWIILSCLNKYGGFVNSILSWKAFVPLSRLTYCIFLSHMAVQQYQIGSARTPDYFQYFNEFHRFFGDVLLSIIFATGLSLIFESPILVLEKLFLNKSNIKKGSKGIINKGFEGNPNEPKNSNFVL</sequence>
<dbReference type="EMBL" id="AAZO01005837">
    <property type="status" value="NOT_ANNOTATED_CDS"/>
    <property type="molecule type" value="Genomic_DNA"/>
</dbReference>
<dbReference type="FunCoup" id="E0VWD2">
    <property type="interactions" value="1"/>
</dbReference>
<dbReference type="VEuPathDB" id="VectorBase:PHUM481880"/>
<dbReference type="InterPro" id="IPR002656">
    <property type="entry name" value="Acyl_transf_3_dom"/>
</dbReference>
<dbReference type="EnsemblMetazoa" id="PHUM481880-RA">
    <property type="protein sequence ID" value="PHUM481880-PA"/>
    <property type="gene ID" value="PHUM481880"/>
</dbReference>
<dbReference type="Pfam" id="PF01757">
    <property type="entry name" value="Acyl_transf_3"/>
    <property type="match status" value="1"/>
</dbReference>
<feature type="transmembrane region" description="Helical" evidence="1">
    <location>
        <begin position="458"/>
        <end position="478"/>
    </location>
</feature>
<name>E0VWD2_PEDHC</name>
<keyword evidence="1" id="KW-0812">Transmembrane</keyword>
<evidence type="ECO:0000313" key="5">
    <source>
        <dbReference type="Proteomes" id="UP000009046"/>
    </source>
</evidence>
<feature type="transmembrane region" description="Helical" evidence="1">
    <location>
        <begin position="351"/>
        <end position="373"/>
    </location>
</feature>
<feature type="transmembrane region" description="Helical" evidence="1">
    <location>
        <begin position="537"/>
        <end position="554"/>
    </location>
</feature>
<accession>E0VWD2</accession>
<dbReference type="OMA" id="SHFHANI"/>
<dbReference type="RefSeq" id="XP_002430455.1">
    <property type="nucleotide sequence ID" value="XM_002430410.1"/>
</dbReference>
<feature type="transmembrane region" description="Helical" evidence="1">
    <location>
        <begin position="604"/>
        <end position="625"/>
    </location>
</feature>
<feature type="transmembrane region" description="Helical" evidence="1">
    <location>
        <begin position="250"/>
        <end position="272"/>
    </location>
</feature>
<dbReference type="InterPro" id="IPR052728">
    <property type="entry name" value="O2_lipid_transport_reg"/>
</dbReference>
<organism>
    <name type="scientific">Pediculus humanus subsp. corporis</name>
    <name type="common">Body louse</name>
    <dbReference type="NCBI Taxonomy" id="121224"/>
    <lineage>
        <taxon>Eukaryota</taxon>
        <taxon>Metazoa</taxon>
        <taxon>Ecdysozoa</taxon>
        <taxon>Arthropoda</taxon>
        <taxon>Hexapoda</taxon>
        <taxon>Insecta</taxon>
        <taxon>Pterygota</taxon>
        <taxon>Neoptera</taxon>
        <taxon>Paraneoptera</taxon>
        <taxon>Psocodea</taxon>
        <taxon>Troctomorpha</taxon>
        <taxon>Phthiraptera</taxon>
        <taxon>Anoplura</taxon>
        <taxon>Pediculidae</taxon>
        <taxon>Pediculus</taxon>
    </lineage>
</organism>
<protein>
    <recommendedName>
        <fullName evidence="2">Nose resistant-to-fluoxetine protein N-terminal domain-containing protein</fullName>
    </recommendedName>
</protein>
<dbReference type="PANTHER" id="PTHR11161:SF0">
    <property type="entry name" value="O-ACYLTRANSFERASE LIKE PROTEIN"/>
    <property type="match status" value="1"/>
</dbReference>
<gene>
    <name evidence="4" type="primary">8231407</name>
    <name evidence="3" type="ORF">Phum_PHUM481880</name>
</gene>
<dbReference type="InterPro" id="IPR006621">
    <property type="entry name" value="Nose-resist-to-fluoxetine_N"/>
</dbReference>
<keyword evidence="1" id="KW-0472">Membrane</keyword>
<dbReference type="OrthoDB" id="10006435at2759"/>
<reference evidence="3" key="1">
    <citation type="submission" date="2007-04" db="EMBL/GenBank/DDBJ databases">
        <title>Annotation of Pediculus humanus corporis strain USDA.</title>
        <authorList>
            <person name="Kirkness E."/>
            <person name="Hannick L."/>
            <person name="Hass B."/>
            <person name="Bruggner R."/>
            <person name="Lawson D."/>
            <person name="Bidwell S."/>
            <person name="Joardar V."/>
            <person name="Caler E."/>
            <person name="Walenz B."/>
            <person name="Inman J."/>
            <person name="Schobel S."/>
            <person name="Galinsky K."/>
            <person name="Amedeo P."/>
            <person name="Strausberg R."/>
        </authorList>
    </citation>
    <scope>NUCLEOTIDE SEQUENCE</scope>
    <source>
        <strain evidence="3">USDA</strain>
    </source>
</reference>
<dbReference type="AlphaFoldDB" id="E0VWD2"/>
<dbReference type="GeneID" id="8231407"/>
<keyword evidence="1" id="KW-1133">Transmembrane helix</keyword>
<dbReference type="InParanoid" id="E0VWD2"/>
<dbReference type="GO" id="GO:0016747">
    <property type="term" value="F:acyltransferase activity, transferring groups other than amino-acyl groups"/>
    <property type="evidence" value="ECO:0007669"/>
    <property type="project" value="InterPro"/>
</dbReference>